<dbReference type="PANTHER" id="PTHR37024">
    <property type="entry name" value="TYPE VI SECRETION SYSTEM DUF2094 AND IMPA-RELATED DOMAIN PROTEIN"/>
    <property type="match status" value="1"/>
</dbReference>
<protein>
    <recommendedName>
        <fullName evidence="1">ImpA N-terminal domain-containing protein</fullName>
    </recommendedName>
</protein>
<dbReference type="NCBIfam" id="TIGR03362">
    <property type="entry name" value="VI_chp_7"/>
    <property type="match status" value="1"/>
</dbReference>
<sequence length="484" mass="53475">MSLVIDVPADVVKTLLKPVEPEQPVGHFDIEDETYQAIDQEMVKLGGLHEARIDWPYIDEAARQYLAGQCKHFRIMGHLLTVWLRTRQWVQWVDAVSLLAGMIDRYWDSAQPKPGPTGYLAKRKQVKTLMERLTEAVGALERQSFTPAQQSRAELALVSLQRNALTAKLDLGALEDLQAALTRHSERALQPTSSPAGPTTRSVAAETLSPAFFTSQGAAPQGNEREQRRALLTMAEWVNHQDPYDPAGYQLRRFGLWSHLHAAPLVVRERRTELMAVPNDIVDGYQEALAANAVDPALLRRIEKSVTASPYWIRGSFLAASIASRLEMGEVATAINQASQRFVRRIPALMELSFSDGTPFIDAQTEAWLTGVDTAASSPGAVPEYAGLREELITQLDQEGVEVVLLRLQGLQASYTAPRQRCYATIIAADLLAARGLAWLADDLCANVARVMRATLAEHWEPELFQKLAPQLIGQAGAMTAVKD</sequence>
<dbReference type="EMBL" id="CABVHY010000008">
    <property type="protein sequence ID" value="VVN92415.1"/>
    <property type="molecule type" value="Genomic_DNA"/>
</dbReference>
<dbReference type="RefSeq" id="WP_150803485.1">
    <property type="nucleotide sequence ID" value="NZ_CABVHY010000008.1"/>
</dbReference>
<organism evidence="2 3">
    <name type="scientific">Pseudomonas fluorescens</name>
    <dbReference type="NCBI Taxonomy" id="294"/>
    <lineage>
        <taxon>Bacteria</taxon>
        <taxon>Pseudomonadati</taxon>
        <taxon>Pseudomonadota</taxon>
        <taxon>Gammaproteobacteria</taxon>
        <taxon>Pseudomonadales</taxon>
        <taxon>Pseudomonadaceae</taxon>
        <taxon>Pseudomonas</taxon>
    </lineage>
</organism>
<dbReference type="InterPro" id="IPR017739">
    <property type="entry name" value="T6SS-assoc_VCA0119"/>
</dbReference>
<dbReference type="Pfam" id="PF16989">
    <property type="entry name" value="T6SS_VasJ"/>
    <property type="match status" value="1"/>
</dbReference>
<gene>
    <name evidence="2" type="ORF">PS723_01978</name>
</gene>
<dbReference type="AlphaFoldDB" id="A0A5E7BLC3"/>
<dbReference type="Proteomes" id="UP000379480">
    <property type="component" value="Unassembled WGS sequence"/>
</dbReference>
<dbReference type="OrthoDB" id="1522895at2"/>
<reference evidence="2 3" key="1">
    <citation type="submission" date="2019-09" db="EMBL/GenBank/DDBJ databases">
        <authorList>
            <person name="Chandra G."/>
            <person name="Truman W A."/>
        </authorList>
    </citation>
    <scope>NUCLEOTIDE SEQUENCE [LARGE SCALE GENOMIC DNA]</scope>
    <source>
        <strain evidence="2">PS723</strain>
    </source>
</reference>
<evidence type="ECO:0000259" key="1">
    <source>
        <dbReference type="Pfam" id="PF06812"/>
    </source>
</evidence>
<accession>A0A5E7BLC3</accession>
<proteinExistence type="predicted"/>
<name>A0A5E7BLC3_PSEFL</name>
<dbReference type="PANTHER" id="PTHR37024:SF3">
    <property type="entry name" value="TYPE VI SECRETION SYSTEM PROTEIN TSSA"/>
    <property type="match status" value="1"/>
</dbReference>
<dbReference type="InterPro" id="IPR010657">
    <property type="entry name" value="ImpA_N"/>
</dbReference>
<evidence type="ECO:0000313" key="3">
    <source>
        <dbReference type="Proteomes" id="UP000379480"/>
    </source>
</evidence>
<feature type="domain" description="ImpA N-terminal" evidence="1">
    <location>
        <begin position="16"/>
        <end position="129"/>
    </location>
</feature>
<dbReference type="Pfam" id="PF06812">
    <property type="entry name" value="ImpA_N"/>
    <property type="match status" value="1"/>
</dbReference>
<evidence type="ECO:0000313" key="2">
    <source>
        <dbReference type="EMBL" id="VVN92415.1"/>
    </source>
</evidence>